<name>A0A382GGQ7_9ZZZZ</name>
<proteinExistence type="predicted"/>
<dbReference type="InterPro" id="IPR036264">
    <property type="entry name" value="Bact_exopeptidase_dim_dom"/>
</dbReference>
<dbReference type="AlphaFoldDB" id="A0A382GGQ7"/>
<accession>A0A382GGQ7</accession>
<dbReference type="InterPro" id="IPR011650">
    <property type="entry name" value="Peptidase_M20_dimer"/>
</dbReference>
<dbReference type="SUPFAM" id="SSF53187">
    <property type="entry name" value="Zn-dependent exopeptidases"/>
    <property type="match status" value="1"/>
</dbReference>
<feature type="domain" description="Peptidase M20 dimerisation" evidence="1">
    <location>
        <begin position="203"/>
        <end position="298"/>
    </location>
</feature>
<dbReference type="PANTHER" id="PTHR30575">
    <property type="entry name" value="PEPTIDASE M20"/>
    <property type="match status" value="1"/>
</dbReference>
<dbReference type="Gene3D" id="3.40.630.10">
    <property type="entry name" value="Zn peptidases"/>
    <property type="match status" value="1"/>
</dbReference>
<dbReference type="InterPro" id="IPR017144">
    <property type="entry name" value="Xaa-Arg_dipeptidase"/>
</dbReference>
<dbReference type="SUPFAM" id="SSF55031">
    <property type="entry name" value="Bacterial exopeptidase dimerisation domain"/>
    <property type="match status" value="1"/>
</dbReference>
<dbReference type="Gene3D" id="3.30.70.360">
    <property type="match status" value="1"/>
</dbReference>
<dbReference type="GO" id="GO:0071713">
    <property type="term" value="F:para-aminobenzoyl-glutamate hydrolase activity"/>
    <property type="evidence" value="ECO:0007669"/>
    <property type="project" value="TreeGrafter"/>
</dbReference>
<evidence type="ECO:0000313" key="2">
    <source>
        <dbReference type="EMBL" id="SVB73361.1"/>
    </source>
</evidence>
<reference evidence="2" key="1">
    <citation type="submission" date="2018-05" db="EMBL/GenBank/DDBJ databases">
        <authorList>
            <person name="Lanie J.A."/>
            <person name="Ng W.-L."/>
            <person name="Kazmierczak K.M."/>
            <person name="Andrzejewski T.M."/>
            <person name="Davidsen T.M."/>
            <person name="Wayne K.J."/>
            <person name="Tettelin H."/>
            <person name="Glass J.I."/>
            <person name="Rusch D."/>
            <person name="Podicherti R."/>
            <person name="Tsui H.-C.T."/>
            <person name="Winkler M.E."/>
        </authorList>
    </citation>
    <scope>NUCLEOTIDE SEQUENCE</scope>
</reference>
<organism evidence="2">
    <name type="scientific">marine metagenome</name>
    <dbReference type="NCBI Taxonomy" id="408172"/>
    <lineage>
        <taxon>unclassified sequences</taxon>
        <taxon>metagenomes</taxon>
        <taxon>ecological metagenomes</taxon>
    </lineage>
</organism>
<dbReference type="InterPro" id="IPR017439">
    <property type="entry name" value="Amidohydrolase"/>
</dbReference>
<protein>
    <recommendedName>
        <fullName evidence="1">Peptidase M20 dimerisation domain-containing protein</fullName>
    </recommendedName>
</protein>
<dbReference type="InterPro" id="IPR052030">
    <property type="entry name" value="Peptidase_M20/M20A_hydrolases"/>
</dbReference>
<dbReference type="GO" id="GO:0016805">
    <property type="term" value="F:dipeptidase activity"/>
    <property type="evidence" value="ECO:0007669"/>
    <property type="project" value="InterPro"/>
</dbReference>
<dbReference type="Pfam" id="PF07687">
    <property type="entry name" value="M20_dimer"/>
    <property type="match status" value="1"/>
</dbReference>
<dbReference type="PIRSF" id="PIRSF037226">
    <property type="entry name" value="Amidohydrolase_ACY1L2_prd"/>
    <property type="match status" value="1"/>
</dbReference>
<dbReference type="EMBL" id="UINC01054987">
    <property type="protein sequence ID" value="SVB73361.1"/>
    <property type="molecule type" value="Genomic_DNA"/>
</dbReference>
<sequence length="442" mass="47345">MNLDDIKQLACEEIERQGERLIGVAKDILDSPEPGFQEFKTASKVAKEFQAMGLSFEENIGITGLKASVDTQKGTGPNVAVIGELDSLKVLGHPHADPETFAAHACGHHCQIAMMLGVGLGLQAPGVLESLSGRVTLMAVPAEEYIEVEYRDNLRRDGKIEFLGGKPEFVRHGHFDDVDIAMMTHTSASPDQGKISFGGTNNGLVAKSIKFSGTASHAGGAPHLGVNALNAAMIAMSAIHAQRETYRDQDTIRIHPIITRGGVAVSSVPADVRMETYVRGASIDAFISASEKVDRALRAGAMAVGGSVDITTLPGYLPIQSSQPMLEFYSRNAATLVGSDNLSQLGHRTGSTDMGDISQMMPVIHPYVEAATGNGHGIDYLVNDYNLGVLTGAKAMAMTVIDLLYENAENGHKVVDKYKAPLTKTDYLSLLRGMMKEETYTE</sequence>
<dbReference type="PANTHER" id="PTHR30575:SF3">
    <property type="entry name" value="PEPTIDASE M20 DIMERISATION DOMAIN-CONTAINING PROTEIN"/>
    <property type="match status" value="1"/>
</dbReference>
<evidence type="ECO:0000259" key="1">
    <source>
        <dbReference type="Pfam" id="PF07687"/>
    </source>
</evidence>
<dbReference type="GO" id="GO:0046657">
    <property type="term" value="P:folic acid catabolic process"/>
    <property type="evidence" value="ECO:0007669"/>
    <property type="project" value="TreeGrafter"/>
</dbReference>
<dbReference type="GO" id="GO:0005737">
    <property type="term" value="C:cytoplasm"/>
    <property type="evidence" value="ECO:0007669"/>
    <property type="project" value="TreeGrafter"/>
</dbReference>
<gene>
    <name evidence="2" type="ORF">METZ01_LOCUS226215</name>
</gene>
<dbReference type="NCBIfam" id="TIGR01891">
    <property type="entry name" value="amidohydrolases"/>
    <property type="match status" value="1"/>
</dbReference>